<dbReference type="RefSeq" id="WP_345064935.1">
    <property type="nucleotide sequence ID" value="NZ_BAABGR010000006.1"/>
</dbReference>
<proteinExistence type="predicted"/>
<evidence type="ECO:0000256" key="2">
    <source>
        <dbReference type="SAM" id="Phobius"/>
    </source>
</evidence>
<name>A0ABP8QXU2_9SPHI</name>
<accession>A0ABP8QXU2</accession>
<gene>
    <name evidence="3" type="ORF">GCM10023173_07630</name>
</gene>
<evidence type="ECO:0000313" key="3">
    <source>
        <dbReference type="EMBL" id="GAA4512864.1"/>
    </source>
</evidence>
<dbReference type="Proteomes" id="UP001500394">
    <property type="component" value="Unassembled WGS sequence"/>
</dbReference>
<reference evidence="4" key="1">
    <citation type="journal article" date="2019" name="Int. J. Syst. Evol. Microbiol.">
        <title>The Global Catalogue of Microorganisms (GCM) 10K type strain sequencing project: providing services to taxonomists for standard genome sequencing and annotation.</title>
        <authorList>
            <consortium name="The Broad Institute Genomics Platform"/>
            <consortium name="The Broad Institute Genome Sequencing Center for Infectious Disease"/>
            <person name="Wu L."/>
            <person name="Ma J."/>
        </authorList>
    </citation>
    <scope>NUCLEOTIDE SEQUENCE [LARGE SCALE GENOMIC DNA]</scope>
    <source>
        <strain evidence="4">JCM 17858</strain>
    </source>
</reference>
<evidence type="ECO:0008006" key="5">
    <source>
        <dbReference type="Google" id="ProtNLM"/>
    </source>
</evidence>
<sequence>MNKDLIEDIKDKLKNAEAYPYREGAWERFASQYRPSAGKVRSMHSRWKQVAASLALLLTASAAIYFVLRTEKVPMEDSKVYTSESNASGTSPQREALSELPVVSNNGGRVHTPVSVDREATSTKTRDIAKHVIAWPSDEEEKALEVNSVKVYASLDLQHMKLPSLTAVSKSSLSGTSPKKERPAVYTTLSQESGSLAYAAYEGKGATTLKNKLMRVGNNFQLGLYVSPYKTSDRFDVGAGMLLAYRLTDKIGLRTGASYNAYTVGVMKDPLETSSAEVVESSSLYNKNIVANNGDVQSTMLLPNINAVLGKVEAIEIPLEVTYSFNKNLYVSTGISYSSIINQERQAQYIDNGGVRSLQSSTSKIVSAANEVNKNTVKHVKSLEPNVNPKGYAGFVNFSVGKTVNINNKVSLSLEPYLKVPAGQMRKSDLDYTNTGIRIITSF</sequence>
<comment type="caution">
    <text evidence="3">The sequence shown here is derived from an EMBL/GenBank/DDBJ whole genome shotgun (WGS) entry which is preliminary data.</text>
</comment>
<evidence type="ECO:0000256" key="1">
    <source>
        <dbReference type="SAM" id="MobiDB-lite"/>
    </source>
</evidence>
<keyword evidence="4" id="KW-1185">Reference proteome</keyword>
<keyword evidence="2" id="KW-0812">Transmembrane</keyword>
<evidence type="ECO:0000313" key="4">
    <source>
        <dbReference type="Proteomes" id="UP001500394"/>
    </source>
</evidence>
<dbReference type="EMBL" id="BAABGR010000006">
    <property type="protein sequence ID" value="GAA4512864.1"/>
    <property type="molecule type" value="Genomic_DNA"/>
</dbReference>
<feature type="transmembrane region" description="Helical" evidence="2">
    <location>
        <begin position="50"/>
        <end position="68"/>
    </location>
</feature>
<organism evidence="3 4">
    <name type="scientific">Sphingobacterium thermophilum</name>
    <dbReference type="NCBI Taxonomy" id="768534"/>
    <lineage>
        <taxon>Bacteria</taxon>
        <taxon>Pseudomonadati</taxon>
        <taxon>Bacteroidota</taxon>
        <taxon>Sphingobacteriia</taxon>
        <taxon>Sphingobacteriales</taxon>
        <taxon>Sphingobacteriaceae</taxon>
        <taxon>Sphingobacterium</taxon>
    </lineage>
</organism>
<protein>
    <recommendedName>
        <fullName evidence="5">Outer membrane protein beta-barrel domain-containing protein</fullName>
    </recommendedName>
</protein>
<keyword evidence="2" id="KW-1133">Transmembrane helix</keyword>
<keyword evidence="2" id="KW-0472">Membrane</keyword>
<feature type="region of interest" description="Disordered" evidence="1">
    <location>
        <begin position="103"/>
        <end position="122"/>
    </location>
</feature>